<accession>A0A182Q720</accession>
<keyword evidence="1" id="KW-0732">Signal</keyword>
<sequence length="324" mass="36803">MHGCSYHLQLALVILLRAFKMYQSDNAYDFNMTVEDPSGGKFDDIVYRYSSPKGFQGTVYVQAKHKQVPGNVDNASSTKRLRGKHKMKSGIDDNASSSKRLKGTVYMQAKHKEMTGNVDNASDKLPIRERELLAAWDSPSPFSIPKYFISFLDVEQQKLFPNRHTIDILTLVEHFVEQQLAILHTDKSGTTDSAAKTAAAKGKDAKLQKLFKRQRMLLAMYVIFDSKIRTKLLSEEEQEDASEFMAEVMQAQEKTGIVTGVQGGVPQDIWSYTMERTREFFDRLIIRESEGCEMHRTVLDKSEEKFSLCISENRTSMSFSGGLH</sequence>
<reference evidence="3" key="1">
    <citation type="submission" date="2014-01" db="EMBL/GenBank/DDBJ databases">
        <title>The Genome Sequence of Anopheles farauti FAR1 (V2).</title>
        <authorList>
            <consortium name="The Broad Institute Genomics Platform"/>
            <person name="Neafsey D.E."/>
            <person name="Besansky N."/>
            <person name="Howell P."/>
            <person name="Walton C."/>
            <person name="Young S.K."/>
            <person name="Zeng Q."/>
            <person name="Gargeya S."/>
            <person name="Fitzgerald M."/>
            <person name="Haas B."/>
            <person name="Abouelleil A."/>
            <person name="Allen A.W."/>
            <person name="Alvarado L."/>
            <person name="Arachchi H.M."/>
            <person name="Berlin A.M."/>
            <person name="Chapman S.B."/>
            <person name="Gainer-Dewar J."/>
            <person name="Goldberg J."/>
            <person name="Griggs A."/>
            <person name="Gujja S."/>
            <person name="Hansen M."/>
            <person name="Howarth C."/>
            <person name="Imamovic A."/>
            <person name="Ireland A."/>
            <person name="Larimer J."/>
            <person name="McCowan C."/>
            <person name="Murphy C."/>
            <person name="Pearson M."/>
            <person name="Poon T.W."/>
            <person name="Priest M."/>
            <person name="Roberts A."/>
            <person name="Saif S."/>
            <person name="Shea T."/>
            <person name="Sisk P."/>
            <person name="Sykes S."/>
            <person name="Wortman J."/>
            <person name="Nusbaum C."/>
            <person name="Birren B."/>
        </authorList>
    </citation>
    <scope>NUCLEOTIDE SEQUENCE [LARGE SCALE GENOMIC DNA]</scope>
    <source>
        <strain evidence="3">FAR1</strain>
    </source>
</reference>
<dbReference type="Proteomes" id="UP000075886">
    <property type="component" value="Unassembled WGS sequence"/>
</dbReference>
<dbReference type="EMBL" id="AXCN02001685">
    <property type="status" value="NOT_ANNOTATED_CDS"/>
    <property type="molecule type" value="Genomic_DNA"/>
</dbReference>
<organism evidence="2 3">
    <name type="scientific">Anopheles farauti</name>
    <dbReference type="NCBI Taxonomy" id="69004"/>
    <lineage>
        <taxon>Eukaryota</taxon>
        <taxon>Metazoa</taxon>
        <taxon>Ecdysozoa</taxon>
        <taxon>Arthropoda</taxon>
        <taxon>Hexapoda</taxon>
        <taxon>Insecta</taxon>
        <taxon>Pterygota</taxon>
        <taxon>Neoptera</taxon>
        <taxon>Endopterygota</taxon>
        <taxon>Diptera</taxon>
        <taxon>Nematocera</taxon>
        <taxon>Culicoidea</taxon>
        <taxon>Culicidae</taxon>
        <taxon>Anophelinae</taxon>
        <taxon>Anopheles</taxon>
    </lineage>
</organism>
<evidence type="ECO:0000313" key="3">
    <source>
        <dbReference type="Proteomes" id="UP000075886"/>
    </source>
</evidence>
<keyword evidence="3" id="KW-1185">Reference proteome</keyword>
<name>A0A182Q720_9DIPT</name>
<dbReference type="VEuPathDB" id="VectorBase:AFAF004340"/>
<dbReference type="EnsemblMetazoa" id="AFAF004340-RA">
    <property type="protein sequence ID" value="AFAF004340-PA"/>
    <property type="gene ID" value="AFAF004340"/>
</dbReference>
<evidence type="ECO:0000256" key="1">
    <source>
        <dbReference type="SAM" id="SignalP"/>
    </source>
</evidence>
<protein>
    <submittedName>
        <fullName evidence="2">Uncharacterized protein</fullName>
    </submittedName>
</protein>
<proteinExistence type="predicted"/>
<dbReference type="AlphaFoldDB" id="A0A182Q720"/>
<reference evidence="2" key="2">
    <citation type="submission" date="2020-05" db="UniProtKB">
        <authorList>
            <consortium name="EnsemblMetazoa"/>
        </authorList>
    </citation>
    <scope>IDENTIFICATION</scope>
    <source>
        <strain evidence="2">FAR1</strain>
    </source>
</reference>
<evidence type="ECO:0000313" key="2">
    <source>
        <dbReference type="EnsemblMetazoa" id="AFAF004340-PA"/>
    </source>
</evidence>
<dbReference type="STRING" id="69004.A0A182Q720"/>
<feature type="chain" id="PRO_5008132372" evidence="1">
    <location>
        <begin position="25"/>
        <end position="324"/>
    </location>
</feature>
<feature type="signal peptide" evidence="1">
    <location>
        <begin position="1"/>
        <end position="24"/>
    </location>
</feature>